<dbReference type="OrthoDB" id="5821688at2759"/>
<dbReference type="GO" id="GO:0016791">
    <property type="term" value="F:phosphatase activity"/>
    <property type="evidence" value="ECO:0007669"/>
    <property type="project" value="UniProtKB-ARBA"/>
</dbReference>
<accession>A0A443Q790</accession>
<dbReference type="Gene3D" id="3.40.50.1240">
    <property type="entry name" value="Phosphoglycerate mutase-like"/>
    <property type="match status" value="1"/>
</dbReference>
<evidence type="ECO:0000313" key="2">
    <source>
        <dbReference type="Proteomes" id="UP000285301"/>
    </source>
</evidence>
<dbReference type="InterPro" id="IPR029033">
    <property type="entry name" value="His_PPase_superfam"/>
</dbReference>
<dbReference type="SUPFAM" id="SSF53254">
    <property type="entry name" value="Phosphoglycerate mutase-like"/>
    <property type="match status" value="1"/>
</dbReference>
<dbReference type="EMBL" id="NCKU01018012">
    <property type="protein sequence ID" value="RWR98893.1"/>
    <property type="molecule type" value="Genomic_DNA"/>
</dbReference>
<dbReference type="AlphaFoldDB" id="A0A443Q790"/>
<dbReference type="InterPro" id="IPR000560">
    <property type="entry name" value="His_Pase_clade-2"/>
</dbReference>
<gene>
    <name evidence="1" type="ORF">B4U79_18852</name>
</gene>
<proteinExistence type="predicted"/>
<dbReference type="Proteomes" id="UP000285301">
    <property type="component" value="Unassembled WGS sequence"/>
</dbReference>
<dbReference type="Pfam" id="PF00328">
    <property type="entry name" value="His_Phos_2"/>
    <property type="match status" value="1"/>
</dbReference>
<name>A0A443Q790_9ACAR</name>
<sequence length="106" mass="12726">MRLERLCRHMLYEEFRIIFLLRKQREKAKISQLLSFSDLHRHGDRTPIGLYAKNVDRSFWYDSIGELTISGKLRMFNLGKYLRTRHANFLTGNPREVKIRSSMVPR</sequence>
<keyword evidence="2" id="KW-1185">Reference proteome</keyword>
<protein>
    <submittedName>
        <fullName evidence="1">Lysosomal acid phosphatase-like protein 3</fullName>
    </submittedName>
</protein>
<organism evidence="1 2">
    <name type="scientific">Dinothrombium tinctorium</name>
    <dbReference type="NCBI Taxonomy" id="1965070"/>
    <lineage>
        <taxon>Eukaryota</taxon>
        <taxon>Metazoa</taxon>
        <taxon>Ecdysozoa</taxon>
        <taxon>Arthropoda</taxon>
        <taxon>Chelicerata</taxon>
        <taxon>Arachnida</taxon>
        <taxon>Acari</taxon>
        <taxon>Acariformes</taxon>
        <taxon>Trombidiformes</taxon>
        <taxon>Prostigmata</taxon>
        <taxon>Anystina</taxon>
        <taxon>Parasitengona</taxon>
        <taxon>Trombidioidea</taxon>
        <taxon>Trombidiidae</taxon>
        <taxon>Dinothrombium</taxon>
    </lineage>
</organism>
<evidence type="ECO:0000313" key="1">
    <source>
        <dbReference type="EMBL" id="RWR98893.1"/>
    </source>
</evidence>
<feature type="non-terminal residue" evidence="1">
    <location>
        <position position="106"/>
    </location>
</feature>
<reference evidence="1 2" key="1">
    <citation type="journal article" date="2018" name="Gigascience">
        <title>Genomes of trombidid mites reveal novel predicted allergens and laterally-transferred genes associated with secondary metabolism.</title>
        <authorList>
            <person name="Dong X."/>
            <person name="Chaisiri K."/>
            <person name="Xia D."/>
            <person name="Armstrong S.D."/>
            <person name="Fang Y."/>
            <person name="Donnelly M.J."/>
            <person name="Kadowaki T."/>
            <person name="McGarry J.W."/>
            <person name="Darby A.C."/>
            <person name="Makepeace B.L."/>
        </authorList>
    </citation>
    <scope>NUCLEOTIDE SEQUENCE [LARGE SCALE GENOMIC DNA]</scope>
    <source>
        <strain evidence="1">UoL-WK</strain>
    </source>
</reference>
<dbReference type="STRING" id="1965070.A0A443Q790"/>
<comment type="caution">
    <text evidence="1">The sequence shown here is derived from an EMBL/GenBank/DDBJ whole genome shotgun (WGS) entry which is preliminary data.</text>
</comment>